<dbReference type="PATRIC" id="fig|692370.5.peg.1321"/>
<organism evidence="3 4">
    <name type="scientific">Tsuneonella dongtanensis</name>
    <dbReference type="NCBI Taxonomy" id="692370"/>
    <lineage>
        <taxon>Bacteria</taxon>
        <taxon>Pseudomonadati</taxon>
        <taxon>Pseudomonadota</taxon>
        <taxon>Alphaproteobacteria</taxon>
        <taxon>Sphingomonadales</taxon>
        <taxon>Erythrobacteraceae</taxon>
        <taxon>Tsuneonella</taxon>
    </lineage>
</organism>
<proteinExistence type="predicted"/>
<feature type="region of interest" description="Disordered" evidence="1">
    <location>
        <begin position="184"/>
        <end position="254"/>
    </location>
</feature>
<evidence type="ECO:0000256" key="2">
    <source>
        <dbReference type="SAM" id="SignalP"/>
    </source>
</evidence>
<dbReference type="EMBL" id="CP016591">
    <property type="protein sequence ID" value="ANY19824.1"/>
    <property type="molecule type" value="Genomic_DNA"/>
</dbReference>
<dbReference type="KEGG" id="ado:A6F68_01307"/>
<feature type="chain" id="PRO_5008534060" description="17 kDa surface antigen" evidence="2">
    <location>
        <begin position="21"/>
        <end position="254"/>
    </location>
</feature>
<name>A0A1B2ACJ0_9SPHN</name>
<evidence type="ECO:0000256" key="1">
    <source>
        <dbReference type="SAM" id="MobiDB-lite"/>
    </source>
</evidence>
<gene>
    <name evidence="3" type="ORF">A6F68_01307</name>
</gene>
<dbReference type="AlphaFoldDB" id="A0A1B2ACJ0"/>
<accession>A0A1B2ACJ0</accession>
<feature type="compositionally biased region" description="Basic and acidic residues" evidence="1">
    <location>
        <begin position="203"/>
        <end position="214"/>
    </location>
</feature>
<sequence length="254" mass="27427">MGLNLRFTSAAALAACASMAAAPLAAAELPQVAAPSAVETPGVFDADAVDAQNHRYWYRRNRVDAGDVIGAVVVLGTIAAVASAASKASQRDRDYRDRDYRYRDRDYGYDRDYRSRPSNSRWDDSRGLDRAVDMCAREVERSARIDTVEGANRTGNGWDVTGRTRTGDTFRCTIGNDGRIDNVDFGRGGNYRGSDAVGSAPAVEDRQWDDDRYTAARAAQEGTPAYPGGPLPGDPEPTGDDGRYQTAQAPDFAG</sequence>
<evidence type="ECO:0000313" key="3">
    <source>
        <dbReference type="EMBL" id="ANY19824.1"/>
    </source>
</evidence>
<dbReference type="OrthoDB" id="7510861at2"/>
<protein>
    <recommendedName>
        <fullName evidence="5">17 kDa surface antigen</fullName>
    </recommendedName>
</protein>
<dbReference type="RefSeq" id="WP_067677524.1">
    <property type="nucleotide sequence ID" value="NZ_CP016591.1"/>
</dbReference>
<dbReference type="Proteomes" id="UP000092932">
    <property type="component" value="Chromosome"/>
</dbReference>
<keyword evidence="2" id="KW-0732">Signal</keyword>
<keyword evidence="4" id="KW-1185">Reference proteome</keyword>
<feature type="signal peptide" evidence="2">
    <location>
        <begin position="1"/>
        <end position="20"/>
    </location>
</feature>
<reference evidence="3 4" key="1">
    <citation type="submission" date="2016-07" db="EMBL/GenBank/DDBJ databases">
        <title>Complete genome sequence of Altererythrobacter dongtanensis KCTC 22672, a type strain with esterase isolated from tidal flat.</title>
        <authorList>
            <person name="Cheng H."/>
            <person name="Wu Y.-H."/>
            <person name="Zhou P."/>
            <person name="Huo Y.-Y."/>
            <person name="Wang C.-S."/>
            <person name="Xu X.-W."/>
        </authorList>
    </citation>
    <scope>NUCLEOTIDE SEQUENCE [LARGE SCALE GENOMIC DNA]</scope>
    <source>
        <strain evidence="3 4">KCTC 22672</strain>
    </source>
</reference>
<evidence type="ECO:0000313" key="4">
    <source>
        <dbReference type="Proteomes" id="UP000092932"/>
    </source>
</evidence>
<evidence type="ECO:0008006" key="5">
    <source>
        <dbReference type="Google" id="ProtNLM"/>
    </source>
</evidence>